<sequence length="420" mass="47141">MGWRKFCSAASHPYGKQYKAAFRKTVFPSQIPYLINGESKGNLQDATQNILDQIFFSPAISTNYNLTTSTQPPYPPIFPQEISVKGGKDKRLTSSHRFSLLLTIGKVVEKLMTQRLTYHLESTNSLNNRQLGFREGKCVYTAINELLSKIQTARRDGKHVFVISIDIKGAFDNLHHRAILKTLNASTCPIKINRLFHSLLQSRKVTLLTPQGRATKDKKQGFPTSLVSKPYIQNEEETFFDSNASPIPRIGSISHHPNSSVTKDTRIPPLHMQLHLEARFTLIYRVRISLPSNITDIQTKDLEIKATGWSIHHSEHLELNQISLEDGEANIARNDIINVFTDVSKTKHGVGAAFDVLTNDICTCQWSAKLNVSNTVFQAELTAIHEAVIYASHLPNHNTFKIHVDNRASIMASSNSNSTN</sequence>
<feature type="domain" description="Reverse transcriptase" evidence="1">
    <location>
        <begin position="93"/>
        <end position="212"/>
    </location>
</feature>
<evidence type="ECO:0000259" key="1">
    <source>
        <dbReference type="Pfam" id="PF00078"/>
    </source>
</evidence>
<dbReference type="PANTHER" id="PTHR19446">
    <property type="entry name" value="REVERSE TRANSCRIPTASES"/>
    <property type="match status" value="1"/>
</dbReference>
<evidence type="ECO:0000313" key="2">
    <source>
        <dbReference type="EMBL" id="GBM57701.1"/>
    </source>
</evidence>
<dbReference type="Proteomes" id="UP000499080">
    <property type="component" value="Unassembled WGS sequence"/>
</dbReference>
<accession>A0A4Y2GXQ1</accession>
<protein>
    <recommendedName>
        <fullName evidence="1">Reverse transcriptase domain-containing protein</fullName>
    </recommendedName>
</protein>
<dbReference type="InterPro" id="IPR036397">
    <property type="entry name" value="RNaseH_sf"/>
</dbReference>
<dbReference type="InterPro" id="IPR000477">
    <property type="entry name" value="RT_dom"/>
</dbReference>
<dbReference type="InterPro" id="IPR043502">
    <property type="entry name" value="DNA/RNA_pol_sf"/>
</dbReference>
<dbReference type="GO" id="GO:0003676">
    <property type="term" value="F:nucleic acid binding"/>
    <property type="evidence" value="ECO:0007669"/>
    <property type="project" value="InterPro"/>
</dbReference>
<proteinExistence type="predicted"/>
<dbReference type="Pfam" id="PF00078">
    <property type="entry name" value="RVT_1"/>
    <property type="match status" value="1"/>
</dbReference>
<comment type="caution">
    <text evidence="2">The sequence shown here is derived from an EMBL/GenBank/DDBJ whole genome shotgun (WGS) entry which is preliminary data.</text>
</comment>
<dbReference type="GO" id="GO:0071897">
    <property type="term" value="P:DNA biosynthetic process"/>
    <property type="evidence" value="ECO:0007669"/>
    <property type="project" value="UniProtKB-ARBA"/>
</dbReference>
<dbReference type="AlphaFoldDB" id="A0A4Y2GXQ1"/>
<dbReference type="SUPFAM" id="SSF56672">
    <property type="entry name" value="DNA/RNA polymerases"/>
    <property type="match status" value="1"/>
</dbReference>
<organism evidence="2 3">
    <name type="scientific">Araneus ventricosus</name>
    <name type="common">Orbweaver spider</name>
    <name type="synonym">Epeira ventricosa</name>
    <dbReference type="NCBI Taxonomy" id="182803"/>
    <lineage>
        <taxon>Eukaryota</taxon>
        <taxon>Metazoa</taxon>
        <taxon>Ecdysozoa</taxon>
        <taxon>Arthropoda</taxon>
        <taxon>Chelicerata</taxon>
        <taxon>Arachnida</taxon>
        <taxon>Araneae</taxon>
        <taxon>Araneomorphae</taxon>
        <taxon>Entelegynae</taxon>
        <taxon>Araneoidea</taxon>
        <taxon>Araneidae</taxon>
        <taxon>Araneus</taxon>
    </lineage>
</organism>
<keyword evidence="3" id="KW-1185">Reference proteome</keyword>
<evidence type="ECO:0000313" key="3">
    <source>
        <dbReference type="Proteomes" id="UP000499080"/>
    </source>
</evidence>
<dbReference type="EMBL" id="BGPR01001603">
    <property type="protein sequence ID" value="GBM57701.1"/>
    <property type="molecule type" value="Genomic_DNA"/>
</dbReference>
<dbReference type="Gene3D" id="3.30.420.10">
    <property type="entry name" value="Ribonuclease H-like superfamily/Ribonuclease H"/>
    <property type="match status" value="1"/>
</dbReference>
<name>A0A4Y2GXQ1_ARAVE</name>
<reference evidence="2 3" key="1">
    <citation type="journal article" date="2019" name="Sci. Rep.">
        <title>Orb-weaving spider Araneus ventricosus genome elucidates the spidroin gene catalogue.</title>
        <authorList>
            <person name="Kono N."/>
            <person name="Nakamura H."/>
            <person name="Ohtoshi R."/>
            <person name="Moran D.A.P."/>
            <person name="Shinohara A."/>
            <person name="Yoshida Y."/>
            <person name="Fujiwara M."/>
            <person name="Mori M."/>
            <person name="Tomita M."/>
            <person name="Arakawa K."/>
        </authorList>
    </citation>
    <scope>NUCLEOTIDE SEQUENCE [LARGE SCALE GENOMIC DNA]</scope>
</reference>
<dbReference type="OrthoDB" id="6437248at2759"/>
<gene>
    <name evidence="2" type="ORF">AVEN_222549_1</name>
</gene>